<dbReference type="EMBL" id="JADCTT010000002">
    <property type="protein sequence ID" value="KAF9756476.1"/>
    <property type="molecule type" value="Genomic_DNA"/>
</dbReference>
<dbReference type="InterPro" id="IPR014717">
    <property type="entry name" value="Transl_elong_EF1B/ribsomal_bS6"/>
</dbReference>
<gene>
    <name evidence="2" type="ORF">IM811_007420</name>
</gene>
<protein>
    <submittedName>
        <fullName evidence="2">Uncharacterized protein</fullName>
    </submittedName>
</protein>
<proteinExistence type="inferred from homology"/>
<accession>A0A8H7TQZ2</accession>
<dbReference type="GO" id="GO:0019843">
    <property type="term" value="F:rRNA binding"/>
    <property type="evidence" value="ECO:0007669"/>
    <property type="project" value="InterPro"/>
</dbReference>
<evidence type="ECO:0000256" key="1">
    <source>
        <dbReference type="ARBA" id="ARBA00009512"/>
    </source>
</evidence>
<evidence type="ECO:0000313" key="2">
    <source>
        <dbReference type="EMBL" id="KAF9756476.1"/>
    </source>
</evidence>
<dbReference type="InterPro" id="IPR035980">
    <property type="entry name" value="Ribosomal_bS6_sf"/>
</dbReference>
<dbReference type="SUPFAM" id="SSF54995">
    <property type="entry name" value="Ribosomal protein S6"/>
    <property type="match status" value="1"/>
</dbReference>
<reference evidence="2" key="1">
    <citation type="submission" date="2020-10" db="EMBL/GenBank/DDBJ databases">
        <title>High-Quality Genome Resource of Clonostachys rosea strain S41 by Oxford Nanopore Long-Read Sequencing.</title>
        <authorList>
            <person name="Wang H."/>
        </authorList>
    </citation>
    <scope>NUCLEOTIDE SEQUENCE</scope>
    <source>
        <strain evidence="2">S41</strain>
    </source>
</reference>
<sequence length="54" mass="5795">MLYELIGVVRQGSLTEVREIAQTVGSLVIKNGGVIRGLANWGVFALPAPFPSIR</sequence>
<comment type="caution">
    <text evidence="2">The sequence shown here is derived from an EMBL/GenBank/DDBJ whole genome shotgun (WGS) entry which is preliminary data.</text>
</comment>
<name>A0A8H7TQZ2_BIOOC</name>
<evidence type="ECO:0000313" key="3">
    <source>
        <dbReference type="Proteomes" id="UP000616885"/>
    </source>
</evidence>
<comment type="similarity">
    <text evidence="1">Belongs to the bacterial ribosomal protein bS6 family.</text>
</comment>
<dbReference type="Pfam" id="PF01250">
    <property type="entry name" value="Ribosomal_S6"/>
    <property type="match status" value="1"/>
</dbReference>
<dbReference type="GO" id="GO:0003735">
    <property type="term" value="F:structural constituent of ribosome"/>
    <property type="evidence" value="ECO:0007669"/>
    <property type="project" value="InterPro"/>
</dbReference>
<dbReference type="GO" id="GO:0005840">
    <property type="term" value="C:ribosome"/>
    <property type="evidence" value="ECO:0007669"/>
    <property type="project" value="InterPro"/>
</dbReference>
<dbReference type="AlphaFoldDB" id="A0A8H7TQZ2"/>
<dbReference type="Proteomes" id="UP000616885">
    <property type="component" value="Unassembled WGS sequence"/>
</dbReference>
<dbReference type="GO" id="GO:0006412">
    <property type="term" value="P:translation"/>
    <property type="evidence" value="ECO:0007669"/>
    <property type="project" value="InterPro"/>
</dbReference>
<dbReference type="InterPro" id="IPR000529">
    <property type="entry name" value="Ribosomal_bS6"/>
</dbReference>
<dbReference type="Gene3D" id="3.30.70.60">
    <property type="match status" value="1"/>
</dbReference>
<organism evidence="2 3">
    <name type="scientific">Bionectria ochroleuca</name>
    <name type="common">Gliocladium roseum</name>
    <dbReference type="NCBI Taxonomy" id="29856"/>
    <lineage>
        <taxon>Eukaryota</taxon>
        <taxon>Fungi</taxon>
        <taxon>Dikarya</taxon>
        <taxon>Ascomycota</taxon>
        <taxon>Pezizomycotina</taxon>
        <taxon>Sordariomycetes</taxon>
        <taxon>Hypocreomycetidae</taxon>
        <taxon>Hypocreales</taxon>
        <taxon>Bionectriaceae</taxon>
        <taxon>Clonostachys</taxon>
    </lineage>
</organism>